<evidence type="ECO:0000256" key="11">
    <source>
        <dbReference type="ARBA" id="ARBA00023098"/>
    </source>
</evidence>
<keyword evidence="7" id="KW-0378">Hydrolase</keyword>
<keyword evidence="10 16" id="KW-1133">Transmembrane helix</keyword>
<evidence type="ECO:0000256" key="5">
    <source>
        <dbReference type="ARBA" id="ARBA00022692"/>
    </source>
</evidence>
<feature type="transmembrane region" description="Helical" evidence="16">
    <location>
        <begin position="50"/>
        <end position="73"/>
    </location>
</feature>
<evidence type="ECO:0000256" key="6">
    <source>
        <dbReference type="ARBA" id="ARBA00022723"/>
    </source>
</evidence>
<accession>A0ABP1FQN6</accession>
<protein>
    <recommendedName>
        <fullName evidence="14">sn-1-specific diacylglycerol lipase</fullName>
        <ecNumber evidence="14">3.1.1.116</ecNumber>
    </recommendedName>
</protein>
<keyword evidence="9" id="KW-0442">Lipid degradation</keyword>
<keyword evidence="5 16" id="KW-0812">Transmembrane</keyword>
<evidence type="ECO:0000256" key="9">
    <source>
        <dbReference type="ARBA" id="ARBA00022963"/>
    </source>
</evidence>
<comment type="catalytic activity">
    <reaction evidence="13">
        <text>a 1,2-diacyl-sn-glycerol + H2O = a 2-acylglycerol + a fatty acid + H(+)</text>
        <dbReference type="Rhea" id="RHEA:33275"/>
        <dbReference type="ChEBI" id="CHEBI:15377"/>
        <dbReference type="ChEBI" id="CHEBI:15378"/>
        <dbReference type="ChEBI" id="CHEBI:17389"/>
        <dbReference type="ChEBI" id="CHEBI:17815"/>
        <dbReference type="ChEBI" id="CHEBI:28868"/>
        <dbReference type="EC" id="3.1.1.116"/>
    </reaction>
    <physiologicalReaction direction="left-to-right" evidence="13">
        <dbReference type="Rhea" id="RHEA:33276"/>
    </physiologicalReaction>
</comment>
<evidence type="ECO:0000313" key="18">
    <source>
        <dbReference type="EMBL" id="CAL5222258.1"/>
    </source>
</evidence>
<feature type="domain" description="Fungal lipase-type" evidence="17">
    <location>
        <begin position="608"/>
        <end position="729"/>
    </location>
</feature>
<keyword evidence="8" id="KW-0106">Calcium</keyword>
<proteinExistence type="predicted"/>
<dbReference type="Gene3D" id="3.40.50.1820">
    <property type="entry name" value="alpha/beta hydrolase"/>
    <property type="match status" value="2"/>
</dbReference>
<comment type="cofactor">
    <cofactor evidence="1">
        <name>Ca(2+)</name>
        <dbReference type="ChEBI" id="CHEBI:29108"/>
    </cofactor>
</comment>
<reference evidence="18 19" key="1">
    <citation type="submission" date="2024-06" db="EMBL/GenBank/DDBJ databases">
        <authorList>
            <person name="Kraege A."/>
            <person name="Thomma B."/>
        </authorList>
    </citation>
    <scope>NUCLEOTIDE SEQUENCE [LARGE SCALE GENOMIC DNA]</scope>
</reference>
<name>A0ABP1FQN6_9CHLO</name>
<feature type="transmembrane region" description="Helical" evidence="16">
    <location>
        <begin position="93"/>
        <end position="115"/>
    </location>
</feature>
<keyword evidence="6" id="KW-0479">Metal-binding</keyword>
<sequence>MLGRRWSFATDDVPLMGFVPTMFHGLWALVLMIIWIVFGKHRDCYDGTPFTVVLAGLVTTFTMFFIVGCWATYEGLKGSMFETGKRWRVPYLLYLLAAIMVAEIAFNGYATWFVEQQRPMCAPTHRLWNPQDIGRAICWTTWAIIGLLLTLGLLVFNAFPDYDSQHSWERRCHCLMIVCCCNCFSERKKDQHRPAYAAMGELFSQLFGCVDWAPSDLITAFLLAGAAQSARRRVQVSAIMAAGGPGTAPSPDRKPTGPHLIPSSRAASMHSTSSTEMMLAEGFLDQPSYDIETGIQPLITPSGMGAEMRQDLDAQQAASLQCAAVEHVSDDDLREAAYYAKYAFAAYGYMLYIWSKPQYKGWCELLCGRGCGFCMGPLKRYQEAFSAGRYIPTLQVTNYMNREAIVQITDIPEDDIVFVRFEADVIAKPCLPYFIALDRDTSSVVIAIRGTLSAEDLITDFMCEPADMDDWMSTAATPHSGQGQGSHDPKGLVGSSQGHGFFSKHNSAQRRTAERQHSAGKAQRGKPQRAASQERLPTVHSGIPGLTHRPSKGTAGRRQVVGESEQGGSELDEYANGQSSGQDHERDTDMPASPAKSDRDFTDSPPDIQHSDSRTKATAHSGILRAAKGVVDDLVHEGVLAALMEGKPVPPTNRKTQDCRNWSIVVTGHSLGAGVAALVGLYIRSFYPKSRAWAFEPPGGLVDGQLARASSDCVTSVVLGKDWVPRLSIASFERLRDEMVVAGLRCRKNKTVFLLGMLLGKRWAPEELFTSEAGARPEANTILSGMTTFLQRSSNVANKYDSARSFRPPGRLMFLRPVKSAPQCAQSQRKYDAVWLQQEDLVEEGILVSPRMMADHMPDYLTAVLQRVAQERIGSPQQRPLDAPNAVQEFQDSVRSHGKHPDKGHPANEEEHSHAQH</sequence>
<evidence type="ECO:0000256" key="10">
    <source>
        <dbReference type="ARBA" id="ARBA00022989"/>
    </source>
</evidence>
<keyword evidence="12 16" id="KW-0472">Membrane</keyword>
<comment type="subcellular location">
    <subcellularLocation>
        <location evidence="2">Cell membrane</location>
        <topology evidence="2">Multi-pass membrane protein</topology>
    </subcellularLocation>
</comment>
<evidence type="ECO:0000256" key="3">
    <source>
        <dbReference type="ARBA" id="ARBA00022475"/>
    </source>
</evidence>
<dbReference type="SUPFAM" id="SSF53474">
    <property type="entry name" value="alpha/beta-Hydrolases"/>
    <property type="match status" value="2"/>
</dbReference>
<dbReference type="InterPro" id="IPR029058">
    <property type="entry name" value="AB_hydrolase_fold"/>
</dbReference>
<feature type="compositionally biased region" description="Basic and acidic residues" evidence="15">
    <location>
        <begin position="892"/>
        <end position="917"/>
    </location>
</feature>
<feature type="region of interest" description="Disordered" evidence="15">
    <location>
        <begin position="875"/>
        <end position="917"/>
    </location>
</feature>
<evidence type="ECO:0000256" key="15">
    <source>
        <dbReference type="SAM" id="MobiDB-lite"/>
    </source>
</evidence>
<feature type="compositionally biased region" description="Polar residues" evidence="15">
    <location>
        <begin position="494"/>
        <end position="510"/>
    </location>
</feature>
<dbReference type="InterPro" id="IPR002921">
    <property type="entry name" value="Fungal_lipase-type"/>
</dbReference>
<dbReference type="Proteomes" id="UP001497392">
    <property type="component" value="Unassembled WGS sequence"/>
</dbReference>
<evidence type="ECO:0000256" key="14">
    <source>
        <dbReference type="ARBA" id="ARBA00026104"/>
    </source>
</evidence>
<keyword evidence="3" id="KW-1003">Cell membrane</keyword>
<dbReference type="PANTHER" id="PTHR45792:SF8">
    <property type="entry name" value="DIACYLGLYCEROL LIPASE-ALPHA"/>
    <property type="match status" value="1"/>
</dbReference>
<organism evidence="18 19">
    <name type="scientific">Coccomyxa viridis</name>
    <dbReference type="NCBI Taxonomy" id="1274662"/>
    <lineage>
        <taxon>Eukaryota</taxon>
        <taxon>Viridiplantae</taxon>
        <taxon>Chlorophyta</taxon>
        <taxon>core chlorophytes</taxon>
        <taxon>Trebouxiophyceae</taxon>
        <taxon>Trebouxiophyceae incertae sedis</taxon>
        <taxon>Coccomyxaceae</taxon>
        <taxon>Coccomyxa</taxon>
    </lineage>
</organism>
<evidence type="ECO:0000256" key="16">
    <source>
        <dbReference type="SAM" id="Phobius"/>
    </source>
</evidence>
<keyword evidence="4" id="KW-0597">Phosphoprotein</keyword>
<keyword evidence="19" id="KW-1185">Reference proteome</keyword>
<evidence type="ECO:0000256" key="7">
    <source>
        <dbReference type="ARBA" id="ARBA00022801"/>
    </source>
</evidence>
<comment type="caution">
    <text evidence="18">The sequence shown here is derived from an EMBL/GenBank/DDBJ whole genome shotgun (WGS) entry which is preliminary data.</text>
</comment>
<gene>
    <name evidence="18" type="primary">g4595</name>
    <name evidence="18" type="ORF">VP750_LOCUS3917</name>
</gene>
<evidence type="ECO:0000256" key="1">
    <source>
        <dbReference type="ARBA" id="ARBA00001913"/>
    </source>
</evidence>
<evidence type="ECO:0000256" key="12">
    <source>
        <dbReference type="ARBA" id="ARBA00023136"/>
    </source>
</evidence>
<feature type="region of interest" description="Disordered" evidence="15">
    <location>
        <begin position="243"/>
        <end position="266"/>
    </location>
</feature>
<evidence type="ECO:0000313" key="19">
    <source>
        <dbReference type="Proteomes" id="UP001497392"/>
    </source>
</evidence>
<feature type="transmembrane region" description="Helical" evidence="16">
    <location>
        <begin position="15"/>
        <end position="38"/>
    </location>
</feature>
<evidence type="ECO:0000259" key="17">
    <source>
        <dbReference type="Pfam" id="PF01764"/>
    </source>
</evidence>
<dbReference type="PANTHER" id="PTHR45792">
    <property type="entry name" value="DIACYLGLYCEROL LIPASE HOMOLOG-RELATED"/>
    <property type="match status" value="1"/>
</dbReference>
<dbReference type="EC" id="3.1.1.116" evidence="14"/>
<feature type="transmembrane region" description="Helical" evidence="16">
    <location>
        <begin position="136"/>
        <end position="159"/>
    </location>
</feature>
<evidence type="ECO:0000256" key="8">
    <source>
        <dbReference type="ARBA" id="ARBA00022837"/>
    </source>
</evidence>
<evidence type="ECO:0000256" key="4">
    <source>
        <dbReference type="ARBA" id="ARBA00022553"/>
    </source>
</evidence>
<evidence type="ECO:0000256" key="13">
    <source>
        <dbReference type="ARBA" id="ARBA00024531"/>
    </source>
</evidence>
<dbReference type="EMBL" id="CAXHTA020000006">
    <property type="protein sequence ID" value="CAL5222258.1"/>
    <property type="molecule type" value="Genomic_DNA"/>
</dbReference>
<dbReference type="Pfam" id="PF01764">
    <property type="entry name" value="Lipase_3"/>
    <property type="match status" value="1"/>
</dbReference>
<dbReference type="InterPro" id="IPR052214">
    <property type="entry name" value="DAG_Lipase-Related"/>
</dbReference>
<keyword evidence="11" id="KW-0443">Lipid metabolism</keyword>
<feature type="region of interest" description="Disordered" evidence="15">
    <location>
        <begin position="472"/>
        <end position="620"/>
    </location>
</feature>
<evidence type="ECO:0000256" key="2">
    <source>
        <dbReference type="ARBA" id="ARBA00004651"/>
    </source>
</evidence>